<dbReference type="GO" id="GO:0009881">
    <property type="term" value="F:photoreceptor activity"/>
    <property type="evidence" value="ECO:0007669"/>
    <property type="project" value="UniProtKB-KW"/>
</dbReference>
<protein>
    <submittedName>
        <fullName evidence="8">Diguanylate cyclase (GGDEF)-like protein</fullName>
    </submittedName>
</protein>
<keyword evidence="3" id="KW-0157">Chromophore</keyword>
<dbReference type="Pfam" id="PF01590">
    <property type="entry name" value="GAF"/>
    <property type="match status" value="1"/>
</dbReference>
<evidence type="ECO:0000259" key="6">
    <source>
        <dbReference type="PROSITE" id="PS50046"/>
    </source>
</evidence>
<name>A0A853DQ40_9MICO</name>
<reference evidence="8 9" key="1">
    <citation type="submission" date="2020-07" db="EMBL/GenBank/DDBJ databases">
        <title>Sequencing the genomes of 1000 actinobacteria strains.</title>
        <authorList>
            <person name="Klenk H.-P."/>
        </authorList>
    </citation>
    <scope>NUCLEOTIDE SEQUENCE [LARGE SCALE GENOMIC DNA]</scope>
    <source>
        <strain evidence="8 9">DSM 15166</strain>
    </source>
</reference>
<dbReference type="Pfam" id="PF08446">
    <property type="entry name" value="PAS_2"/>
    <property type="match status" value="1"/>
</dbReference>
<dbReference type="InterPro" id="IPR029016">
    <property type="entry name" value="GAF-like_dom_sf"/>
</dbReference>
<dbReference type="Gene3D" id="3.30.450.270">
    <property type="match status" value="1"/>
</dbReference>
<accession>A0A853DQ40</accession>
<evidence type="ECO:0000313" key="9">
    <source>
        <dbReference type="Proteomes" id="UP000521075"/>
    </source>
</evidence>
<feature type="domain" description="GGDEF" evidence="7">
    <location>
        <begin position="511"/>
        <end position="639"/>
    </location>
</feature>
<dbReference type="NCBIfam" id="TIGR00254">
    <property type="entry name" value="GGDEF"/>
    <property type="match status" value="1"/>
</dbReference>
<dbReference type="Pfam" id="PF00360">
    <property type="entry name" value="PHY"/>
    <property type="match status" value="1"/>
</dbReference>
<dbReference type="PANTHER" id="PTHR46663:SF2">
    <property type="entry name" value="GGDEF DOMAIN-CONTAINING PROTEIN"/>
    <property type="match status" value="1"/>
</dbReference>
<dbReference type="InterPro" id="IPR013654">
    <property type="entry name" value="PAS_2"/>
</dbReference>
<evidence type="ECO:0000256" key="3">
    <source>
        <dbReference type="ARBA" id="ARBA00022991"/>
    </source>
</evidence>
<dbReference type="GO" id="GO:0009584">
    <property type="term" value="P:detection of visible light"/>
    <property type="evidence" value="ECO:0007669"/>
    <property type="project" value="InterPro"/>
</dbReference>
<dbReference type="InterPro" id="IPR016132">
    <property type="entry name" value="Phyto_chromo_attachment"/>
</dbReference>
<feature type="transmembrane region" description="Helical" evidence="5">
    <location>
        <begin position="388"/>
        <end position="412"/>
    </location>
</feature>
<dbReference type="InterPro" id="IPR013515">
    <property type="entry name" value="Phytochrome_cen-reg"/>
</dbReference>
<dbReference type="AlphaFoldDB" id="A0A853DQ40"/>
<keyword evidence="5" id="KW-1133">Transmembrane helix</keyword>
<evidence type="ECO:0000256" key="1">
    <source>
        <dbReference type="ARBA" id="ARBA00022543"/>
    </source>
</evidence>
<dbReference type="InterPro" id="IPR029787">
    <property type="entry name" value="Nucleotide_cyclase"/>
</dbReference>
<dbReference type="SUPFAM" id="SSF55785">
    <property type="entry name" value="PYP-like sensor domain (PAS domain)"/>
    <property type="match status" value="1"/>
</dbReference>
<evidence type="ECO:0000256" key="2">
    <source>
        <dbReference type="ARBA" id="ARBA00022606"/>
    </source>
</evidence>
<dbReference type="Proteomes" id="UP000521075">
    <property type="component" value="Unassembled WGS sequence"/>
</dbReference>
<keyword evidence="5" id="KW-0812">Transmembrane</keyword>
<dbReference type="RefSeq" id="WP_343064481.1">
    <property type="nucleotide sequence ID" value="NZ_BAAAHA010000005.1"/>
</dbReference>
<dbReference type="CDD" id="cd01949">
    <property type="entry name" value="GGDEF"/>
    <property type="match status" value="1"/>
</dbReference>
<keyword evidence="5" id="KW-0472">Membrane</keyword>
<dbReference type="PANTHER" id="PTHR46663">
    <property type="entry name" value="DIGUANYLATE CYCLASE DGCT-RELATED"/>
    <property type="match status" value="1"/>
</dbReference>
<evidence type="ECO:0000313" key="8">
    <source>
        <dbReference type="EMBL" id="NYK10648.1"/>
    </source>
</evidence>
<keyword evidence="2" id="KW-0716">Sensory transduction</keyword>
<dbReference type="GO" id="GO:0006355">
    <property type="term" value="P:regulation of DNA-templated transcription"/>
    <property type="evidence" value="ECO:0007669"/>
    <property type="project" value="InterPro"/>
</dbReference>
<gene>
    <name evidence="8" type="ORF">HNR14_002529</name>
</gene>
<dbReference type="InterPro" id="IPR043150">
    <property type="entry name" value="Phytochrome_PHY_sf"/>
</dbReference>
<dbReference type="InterPro" id="IPR003018">
    <property type="entry name" value="GAF"/>
</dbReference>
<dbReference type="InterPro" id="IPR000160">
    <property type="entry name" value="GGDEF_dom"/>
</dbReference>
<dbReference type="Gene3D" id="3.30.450.40">
    <property type="match status" value="1"/>
</dbReference>
<dbReference type="SUPFAM" id="SSF55781">
    <property type="entry name" value="GAF domain-like"/>
    <property type="match status" value="2"/>
</dbReference>
<dbReference type="InterPro" id="IPR052163">
    <property type="entry name" value="DGC-Regulatory_Protein"/>
</dbReference>
<evidence type="ECO:0000259" key="7">
    <source>
        <dbReference type="PROSITE" id="PS50887"/>
    </source>
</evidence>
<dbReference type="EMBL" id="JACCHJ010000001">
    <property type="protein sequence ID" value="NYK10648.1"/>
    <property type="molecule type" value="Genomic_DNA"/>
</dbReference>
<dbReference type="PRINTS" id="PR01033">
    <property type="entry name" value="PHYTOCHROME"/>
</dbReference>
<dbReference type="SMART" id="SM00267">
    <property type="entry name" value="GGDEF"/>
    <property type="match status" value="1"/>
</dbReference>
<sequence length="639" mass="69269">MVVEDAALSEELRRLRECVREPIRTPGRIQSHGKLMVIDPSSQEIVVASENAEEWLGRSLADLRSRTIEWTATSSLRGDPVRVDLDGVSYDAVTHTAGPLLVLELEPLTDSSSQPASTVVDAIRRLGAIGTVDELHLAVAAEVKRMTGFDRVMTYRFFEDGHGEVAGEAAEPDMESYQGLRFPASDIPEQARALYLTKLSRAIVSTEDPGSALVALDPALPPLDLSQAELRAVSPHHLQFMRNMGQASTVSFSLIHDGRLIGMITCAHRTQKRMPLLLRRAIEVLAAHATLQLTGLESIATLRRELSLQARRTALTADLPSSSDALLTLVDRGADLLALVEADGAIVSIDGVSRSIGHVPHADRSRLLSAIGAEPFATDEVARTHPELAGLVAGFAGLLVVPLGAHGVLVLFRVEATRVIRWLGDQSASNRDTPLSPRRSFSEWKQSVEGTSLEWGAVVEEARALAQEIETSLDRRGEARLAQLALIDYLTGLHNRRALVARIEAALADGESGAVFFIDLDGFKQINDSRGHETGDHVLRVVAERLTGACRESDLVARLAGDEFVVFSAQLSAADSVRLAHRLVERIDQPIETEHGPVRVSGSCGFVELRPGRTAKQAIEEADAAMYRAKRAGRNGVSR</sequence>
<dbReference type="SUPFAM" id="SSF55073">
    <property type="entry name" value="Nucleotide cyclase"/>
    <property type="match status" value="1"/>
</dbReference>
<keyword evidence="9" id="KW-1185">Reference proteome</keyword>
<dbReference type="InterPro" id="IPR043128">
    <property type="entry name" value="Rev_trsase/Diguanyl_cyclase"/>
</dbReference>
<dbReference type="Gene3D" id="3.30.450.20">
    <property type="entry name" value="PAS domain"/>
    <property type="match status" value="1"/>
</dbReference>
<proteinExistence type="predicted"/>
<feature type="domain" description="Phytochrome chromophore attachment site" evidence="6">
    <location>
        <begin position="131"/>
        <end position="287"/>
    </location>
</feature>
<comment type="caution">
    <text evidence="8">The sequence shown here is derived from an EMBL/GenBank/DDBJ whole genome shotgun (WGS) entry which is preliminary data.</text>
</comment>
<dbReference type="InterPro" id="IPR035965">
    <property type="entry name" value="PAS-like_dom_sf"/>
</dbReference>
<keyword evidence="4" id="KW-0675">Receptor</keyword>
<evidence type="ECO:0000256" key="5">
    <source>
        <dbReference type="SAM" id="Phobius"/>
    </source>
</evidence>
<dbReference type="Gene3D" id="3.30.70.270">
    <property type="match status" value="1"/>
</dbReference>
<organism evidence="8 9">
    <name type="scientific">Leifsonia naganoensis</name>
    <dbReference type="NCBI Taxonomy" id="150025"/>
    <lineage>
        <taxon>Bacteria</taxon>
        <taxon>Bacillati</taxon>
        <taxon>Actinomycetota</taxon>
        <taxon>Actinomycetes</taxon>
        <taxon>Micrococcales</taxon>
        <taxon>Microbacteriaceae</taxon>
        <taxon>Leifsonia</taxon>
    </lineage>
</organism>
<keyword evidence="1" id="KW-0600">Photoreceptor protein</keyword>
<evidence type="ECO:0000256" key="4">
    <source>
        <dbReference type="ARBA" id="ARBA00023170"/>
    </source>
</evidence>
<dbReference type="PROSITE" id="PS50046">
    <property type="entry name" value="PHYTOCHROME_2"/>
    <property type="match status" value="1"/>
</dbReference>
<dbReference type="InterPro" id="IPR001294">
    <property type="entry name" value="Phytochrome"/>
</dbReference>
<dbReference type="PROSITE" id="PS50887">
    <property type="entry name" value="GGDEF"/>
    <property type="match status" value="1"/>
</dbReference>
<dbReference type="Pfam" id="PF00990">
    <property type="entry name" value="GGDEF"/>
    <property type="match status" value="1"/>
</dbReference>